<gene>
    <name evidence="3 4 5" type="primary">LOC115014618</name>
</gene>
<dbReference type="Proteomes" id="UP000504630">
    <property type="component" value="Chromosome 10"/>
</dbReference>
<evidence type="ECO:0000256" key="1">
    <source>
        <dbReference type="SAM" id="Phobius"/>
    </source>
</evidence>
<dbReference type="RefSeq" id="XP_029297475.1">
    <property type="nucleotide sequence ID" value="XM_029441615.1"/>
</dbReference>
<feature type="transmembrane region" description="Helical" evidence="1">
    <location>
        <begin position="245"/>
        <end position="265"/>
    </location>
</feature>
<evidence type="ECO:0000313" key="2">
    <source>
        <dbReference type="Proteomes" id="UP000504630"/>
    </source>
</evidence>
<evidence type="ECO:0000313" key="3">
    <source>
        <dbReference type="RefSeq" id="XP_029297473.1"/>
    </source>
</evidence>
<dbReference type="OrthoDB" id="8948581at2759"/>
<keyword evidence="1" id="KW-1133">Transmembrane helix</keyword>
<keyword evidence="1" id="KW-0812">Transmembrane</keyword>
<dbReference type="AlphaFoldDB" id="A0A6J2QGD3"/>
<name>A0A6J2QGD3_COTGO</name>
<dbReference type="GeneID" id="115014618"/>
<proteinExistence type="predicted"/>
<reference evidence="3 4" key="1">
    <citation type="submission" date="2025-04" db="UniProtKB">
        <authorList>
            <consortium name="RefSeq"/>
        </authorList>
    </citation>
    <scope>IDENTIFICATION</scope>
</reference>
<keyword evidence="2" id="KW-1185">Reference proteome</keyword>
<dbReference type="RefSeq" id="XP_029297474.1">
    <property type="nucleotide sequence ID" value="XM_029441614.1"/>
</dbReference>
<accession>A0A6J2QGD3</accession>
<evidence type="ECO:0000313" key="5">
    <source>
        <dbReference type="RefSeq" id="XP_029297475.1"/>
    </source>
</evidence>
<keyword evidence="1" id="KW-0472">Membrane</keyword>
<evidence type="ECO:0000313" key="4">
    <source>
        <dbReference type="RefSeq" id="XP_029297474.1"/>
    </source>
</evidence>
<dbReference type="KEGG" id="cgob:115014618"/>
<dbReference type="RefSeq" id="XP_029297473.1">
    <property type="nucleotide sequence ID" value="XM_029441613.1"/>
</dbReference>
<protein>
    <submittedName>
        <fullName evidence="3 4">Uncharacterized protein LOC115014618</fullName>
    </submittedName>
</protein>
<sequence length="402" mass="45382">MGRQRTRASKFTMAVVHYTDLTERDAGTFSVSNDNSRRRNIVKLNILECAEKNAKYYGDKYSTRINQAEYLEFTPLHSVDLPKVVWNLTDPQTNEKGRWQVKFHIWELKNLNQADAGYYNFRAKDKTLLKRILLEVKVHHINYDAMENTWLLIDNPSSDILWTVTFTPDGKVQKKTLIEKGHLITQDEWISEPWTLPERIQVLRNGITIHSLEVTDSGTFEFIDLQGHLTKTAMLLVKHEPDSTIAIVGIAVGIFFGVIICCCCVKRCCCKKSSSKREDSAPQTATTPAVYYHDVNQPAGPHFTAAPAPNYSYQPMNSLVSREATTISPDPPVYNPVNIHVNPLQLQVEPLGGLGIDPAPTLGSDCLSSDRMPTFEFETSTLPLSAETTFSHVYTSDKLNFL</sequence>
<organism evidence="2 3">
    <name type="scientific">Cottoperca gobio</name>
    <name type="common">Frogmouth</name>
    <name type="synonym">Aphritis gobio</name>
    <dbReference type="NCBI Taxonomy" id="56716"/>
    <lineage>
        <taxon>Eukaryota</taxon>
        <taxon>Metazoa</taxon>
        <taxon>Chordata</taxon>
        <taxon>Craniata</taxon>
        <taxon>Vertebrata</taxon>
        <taxon>Euteleostomi</taxon>
        <taxon>Actinopterygii</taxon>
        <taxon>Neopterygii</taxon>
        <taxon>Teleostei</taxon>
        <taxon>Neoteleostei</taxon>
        <taxon>Acanthomorphata</taxon>
        <taxon>Eupercaria</taxon>
        <taxon>Perciformes</taxon>
        <taxon>Notothenioidei</taxon>
        <taxon>Bovichtidae</taxon>
        <taxon>Cottoperca</taxon>
    </lineage>
</organism>